<proteinExistence type="predicted"/>
<accession>A0A6G0TQ94</accession>
<evidence type="ECO:0000313" key="1">
    <source>
        <dbReference type="EMBL" id="KAE9536986.1"/>
    </source>
</evidence>
<reference evidence="1 2" key="1">
    <citation type="submission" date="2019-08" db="EMBL/GenBank/DDBJ databases">
        <title>The genome of the soybean aphid Biotype 1, its phylome, world population structure and adaptation to the North American continent.</title>
        <authorList>
            <person name="Giordano R."/>
            <person name="Donthu R.K."/>
            <person name="Hernandez A.G."/>
            <person name="Wright C.L."/>
            <person name="Zimin A.V."/>
        </authorList>
    </citation>
    <scope>NUCLEOTIDE SEQUENCE [LARGE SCALE GENOMIC DNA]</scope>
    <source>
        <tissue evidence="1">Whole aphids</tissue>
    </source>
</reference>
<keyword evidence="2" id="KW-1185">Reference proteome</keyword>
<dbReference type="Proteomes" id="UP000475862">
    <property type="component" value="Unassembled WGS sequence"/>
</dbReference>
<organism evidence="1 2">
    <name type="scientific">Aphis glycines</name>
    <name type="common">Soybean aphid</name>
    <dbReference type="NCBI Taxonomy" id="307491"/>
    <lineage>
        <taxon>Eukaryota</taxon>
        <taxon>Metazoa</taxon>
        <taxon>Ecdysozoa</taxon>
        <taxon>Arthropoda</taxon>
        <taxon>Hexapoda</taxon>
        <taxon>Insecta</taxon>
        <taxon>Pterygota</taxon>
        <taxon>Neoptera</taxon>
        <taxon>Paraneoptera</taxon>
        <taxon>Hemiptera</taxon>
        <taxon>Sternorrhyncha</taxon>
        <taxon>Aphidomorpha</taxon>
        <taxon>Aphidoidea</taxon>
        <taxon>Aphididae</taxon>
        <taxon>Aphidini</taxon>
        <taxon>Aphis</taxon>
        <taxon>Aphis</taxon>
    </lineage>
</organism>
<name>A0A6G0TQ94_APHGL</name>
<dbReference type="AlphaFoldDB" id="A0A6G0TQ94"/>
<evidence type="ECO:0000313" key="2">
    <source>
        <dbReference type="Proteomes" id="UP000475862"/>
    </source>
</evidence>
<dbReference type="EMBL" id="VYZN01000019">
    <property type="protein sequence ID" value="KAE9536986.1"/>
    <property type="molecule type" value="Genomic_DNA"/>
</dbReference>
<gene>
    <name evidence="1" type="ORF">AGLY_006793</name>
</gene>
<comment type="caution">
    <text evidence="1">The sequence shown here is derived from an EMBL/GenBank/DDBJ whole genome shotgun (WGS) entry which is preliminary data.</text>
</comment>
<sequence length="308" mass="36308">MDTGLVLVKLSFDSVDYLILSTEASLQHLFFLHNRFFPKDYLNCIFNEMCQSILGVYSYIYGLEAVLLSPYIEYISVKIHRRRQHNNTATLLGFLKKKNTLWLLQEQNIDRHITHNKLKRICEILLRVFCKKTTISNVQIIFYSFIRCHKLIHVSITKSHLEIFKFIKKIVCEYPNVLCSKYGSITKSATNCTVMKKKLNVNELWAFYGFTFFFLSVSISENNLFPSITISRSNLNLTFTFKKLSYHVYYTELPLKIIALHLIESCNKANHYNYRIKSLYQVHKSQLNVRELSCRGCDVLLFYKMFCN</sequence>
<protein>
    <submittedName>
        <fullName evidence="1">Uncharacterized protein</fullName>
    </submittedName>
</protein>